<dbReference type="FunFam" id="1.20.1250.20:FF:000011">
    <property type="entry name" value="MFS multidrug transporter, putative"/>
    <property type="match status" value="1"/>
</dbReference>
<feature type="transmembrane region" description="Helical" evidence="6">
    <location>
        <begin position="199"/>
        <end position="219"/>
    </location>
</feature>
<dbReference type="InterPro" id="IPR036259">
    <property type="entry name" value="MFS_trans_sf"/>
</dbReference>
<dbReference type="GeneID" id="70184568"/>
<dbReference type="GO" id="GO:0016020">
    <property type="term" value="C:membrane"/>
    <property type="evidence" value="ECO:0007669"/>
    <property type="project" value="UniProtKB-SubCell"/>
</dbReference>
<gene>
    <name evidence="8" type="ORF">B0I36DRAFT_331732</name>
</gene>
<proteinExistence type="predicted"/>
<dbReference type="Pfam" id="PF07690">
    <property type="entry name" value="MFS_1"/>
    <property type="match status" value="1"/>
</dbReference>
<evidence type="ECO:0000313" key="8">
    <source>
        <dbReference type="EMBL" id="KAH7024621.1"/>
    </source>
</evidence>
<dbReference type="InterPro" id="IPR011701">
    <property type="entry name" value="MFS"/>
</dbReference>
<dbReference type="CDD" id="cd17323">
    <property type="entry name" value="MFS_Tpo1_MDR_like"/>
    <property type="match status" value="1"/>
</dbReference>
<dbReference type="Gene3D" id="1.20.1250.20">
    <property type="entry name" value="MFS general substrate transporter like domains"/>
    <property type="match status" value="1"/>
</dbReference>
<keyword evidence="3 6" id="KW-1133">Transmembrane helix</keyword>
<keyword evidence="9" id="KW-1185">Reference proteome</keyword>
<feature type="region of interest" description="Disordered" evidence="5">
    <location>
        <begin position="1"/>
        <end position="71"/>
    </location>
</feature>
<sequence>MADYDPEKAPAAPAADATSNHHLHLTTSSSDSSLHAKEEADGHHDHHHDHDHHDTAEHASLGSSEEEHTNADIVPGGWLDRQLSHNNRSLDHVESRASGPSRLSNVLSNTISRVRSSRRRAGLERAPIPESNLAEGIVAWDSQDDPEMPLNWPASRKWMQVAGIAAITLLTPFTSSALAPGISNMMRDLDVQDPVVGSLTVSIYLLGYVIGPLGLAPLAEMYGKKIVLDAANVSFCLWQIGCALSPNIASLIIFRFLAGVGGSGCLTLGGGFIGDMFPPEQRGTASGLWILGPVLGPNLGPLVGGFLAESIGWRWNFWITLILGGIITVMIIVYNKETNYTTIIDRKIKRLETERQQQQDAGAGADQPPRLINHYARSRLTTRALFSKNFIRPLKMLCLSRIVTLLSIYIAFLYGTLYLLFTTLTGVLKSQYGFTTGQSGLVYLALGLGNLSGWAIITFRSDKHVIKLTRANDGVFVPEMRLSISIPFSALIPVTFFWYGWSAEYGLPWQSTVFSLVPFGLGVIGVFMPLTTYLIDCFPMYASSAIAANTVLRSLVGAFLPLAGTPMYDTLGLGWGNSLLGFLCVAMIPLPLFFHRFGGRLRKKERFEL</sequence>
<dbReference type="PANTHER" id="PTHR23502">
    <property type="entry name" value="MAJOR FACILITATOR SUPERFAMILY"/>
    <property type="match status" value="1"/>
</dbReference>
<comment type="caution">
    <text evidence="8">The sequence shown here is derived from an EMBL/GenBank/DDBJ whole genome shotgun (WGS) entry which is preliminary data.</text>
</comment>
<keyword evidence="2 6" id="KW-0812">Transmembrane</keyword>
<evidence type="ECO:0000256" key="4">
    <source>
        <dbReference type="ARBA" id="ARBA00023136"/>
    </source>
</evidence>
<feature type="transmembrane region" description="Helical" evidence="6">
    <location>
        <begin position="542"/>
        <end position="563"/>
    </location>
</feature>
<name>A0A9P8Y0J1_9PEZI</name>
<dbReference type="EMBL" id="JAGTJQ010000009">
    <property type="protein sequence ID" value="KAH7024621.1"/>
    <property type="molecule type" value="Genomic_DNA"/>
</dbReference>
<feature type="transmembrane region" description="Helical" evidence="6">
    <location>
        <begin position="480"/>
        <end position="501"/>
    </location>
</feature>
<feature type="transmembrane region" description="Helical" evidence="6">
    <location>
        <begin position="313"/>
        <end position="334"/>
    </location>
</feature>
<dbReference type="SUPFAM" id="SSF103473">
    <property type="entry name" value="MFS general substrate transporter"/>
    <property type="match status" value="1"/>
</dbReference>
<feature type="transmembrane region" description="Helical" evidence="6">
    <location>
        <begin position="513"/>
        <end position="535"/>
    </location>
</feature>
<dbReference type="GO" id="GO:0022857">
    <property type="term" value="F:transmembrane transporter activity"/>
    <property type="evidence" value="ECO:0007669"/>
    <property type="project" value="InterPro"/>
</dbReference>
<evidence type="ECO:0000256" key="6">
    <source>
        <dbReference type="SAM" id="Phobius"/>
    </source>
</evidence>
<evidence type="ECO:0000256" key="1">
    <source>
        <dbReference type="ARBA" id="ARBA00004141"/>
    </source>
</evidence>
<evidence type="ECO:0000256" key="5">
    <source>
        <dbReference type="SAM" id="MobiDB-lite"/>
    </source>
</evidence>
<dbReference type="PANTHER" id="PTHR23502:SF33">
    <property type="entry name" value="MAJOR FACILITATOR SUPERFAMILY (MFS) PROFILE DOMAIN-CONTAINING PROTEIN-RELATED"/>
    <property type="match status" value="1"/>
</dbReference>
<keyword evidence="4 6" id="KW-0472">Membrane</keyword>
<feature type="domain" description="Major facilitator superfamily (MFS) profile" evidence="7">
    <location>
        <begin position="160"/>
        <end position="603"/>
    </location>
</feature>
<feature type="transmembrane region" description="Helical" evidence="6">
    <location>
        <begin position="441"/>
        <end position="459"/>
    </location>
</feature>
<dbReference type="Proteomes" id="UP000756346">
    <property type="component" value="Unassembled WGS sequence"/>
</dbReference>
<feature type="compositionally biased region" description="Low complexity" evidence="5">
    <location>
        <begin position="9"/>
        <end position="33"/>
    </location>
</feature>
<dbReference type="RefSeq" id="XP_046008169.1">
    <property type="nucleotide sequence ID" value="XM_046155022.1"/>
</dbReference>
<dbReference type="PROSITE" id="PS50850">
    <property type="entry name" value="MFS"/>
    <property type="match status" value="1"/>
</dbReference>
<evidence type="ECO:0000313" key="9">
    <source>
        <dbReference type="Proteomes" id="UP000756346"/>
    </source>
</evidence>
<feature type="transmembrane region" description="Helical" evidence="6">
    <location>
        <begin position="575"/>
        <end position="594"/>
    </location>
</feature>
<comment type="subcellular location">
    <subcellularLocation>
        <location evidence="1">Membrane</location>
        <topology evidence="1">Multi-pass membrane protein</topology>
    </subcellularLocation>
</comment>
<evidence type="ECO:0000259" key="7">
    <source>
        <dbReference type="PROSITE" id="PS50850"/>
    </source>
</evidence>
<feature type="compositionally biased region" description="Basic and acidic residues" evidence="5">
    <location>
        <begin position="34"/>
        <end position="44"/>
    </location>
</feature>
<dbReference type="AlphaFoldDB" id="A0A9P8Y0J1"/>
<feature type="transmembrane region" description="Helical" evidence="6">
    <location>
        <begin position="398"/>
        <end position="421"/>
    </location>
</feature>
<feature type="transmembrane region" description="Helical" evidence="6">
    <location>
        <begin position="286"/>
        <end position="307"/>
    </location>
</feature>
<feature type="transmembrane region" description="Helical" evidence="6">
    <location>
        <begin position="158"/>
        <end position="179"/>
    </location>
</feature>
<accession>A0A9P8Y0J1</accession>
<evidence type="ECO:0000256" key="2">
    <source>
        <dbReference type="ARBA" id="ARBA00022692"/>
    </source>
</evidence>
<evidence type="ECO:0000256" key="3">
    <source>
        <dbReference type="ARBA" id="ARBA00022989"/>
    </source>
</evidence>
<reference evidence="8" key="1">
    <citation type="journal article" date="2021" name="Nat. Commun.">
        <title>Genetic determinants of endophytism in the Arabidopsis root mycobiome.</title>
        <authorList>
            <person name="Mesny F."/>
            <person name="Miyauchi S."/>
            <person name="Thiergart T."/>
            <person name="Pickel B."/>
            <person name="Atanasova L."/>
            <person name="Karlsson M."/>
            <person name="Huettel B."/>
            <person name="Barry K.W."/>
            <person name="Haridas S."/>
            <person name="Chen C."/>
            <person name="Bauer D."/>
            <person name="Andreopoulos W."/>
            <person name="Pangilinan J."/>
            <person name="LaButti K."/>
            <person name="Riley R."/>
            <person name="Lipzen A."/>
            <person name="Clum A."/>
            <person name="Drula E."/>
            <person name="Henrissat B."/>
            <person name="Kohler A."/>
            <person name="Grigoriev I.V."/>
            <person name="Martin F.M."/>
            <person name="Hacquard S."/>
        </authorList>
    </citation>
    <scope>NUCLEOTIDE SEQUENCE</scope>
    <source>
        <strain evidence="8">MPI-CAGE-CH-0230</strain>
    </source>
</reference>
<organism evidence="8 9">
    <name type="scientific">Microdochium trichocladiopsis</name>
    <dbReference type="NCBI Taxonomy" id="1682393"/>
    <lineage>
        <taxon>Eukaryota</taxon>
        <taxon>Fungi</taxon>
        <taxon>Dikarya</taxon>
        <taxon>Ascomycota</taxon>
        <taxon>Pezizomycotina</taxon>
        <taxon>Sordariomycetes</taxon>
        <taxon>Xylariomycetidae</taxon>
        <taxon>Xylariales</taxon>
        <taxon>Microdochiaceae</taxon>
        <taxon>Microdochium</taxon>
    </lineage>
</organism>
<protein>
    <submittedName>
        <fullName evidence="8">Major facilitator superfamily domain-containing protein</fullName>
    </submittedName>
</protein>
<feature type="transmembrane region" description="Helical" evidence="6">
    <location>
        <begin position="252"/>
        <end position="274"/>
    </location>
</feature>
<dbReference type="InterPro" id="IPR020846">
    <property type="entry name" value="MFS_dom"/>
</dbReference>
<dbReference type="OrthoDB" id="5296287at2759"/>